<dbReference type="EC" id="2.7.13.3" evidence="2"/>
<dbReference type="PANTHER" id="PTHR43065">
    <property type="entry name" value="SENSOR HISTIDINE KINASE"/>
    <property type="match status" value="1"/>
</dbReference>
<feature type="domain" description="PAS" evidence="11">
    <location>
        <begin position="12"/>
        <end position="79"/>
    </location>
</feature>
<dbReference type="InterPro" id="IPR004358">
    <property type="entry name" value="Sig_transdc_His_kin-like_C"/>
</dbReference>
<dbReference type="CDD" id="cd00130">
    <property type="entry name" value="PAS"/>
    <property type="match status" value="3"/>
</dbReference>
<dbReference type="PANTHER" id="PTHR43065:SF42">
    <property type="entry name" value="TWO-COMPONENT SENSOR PPRA"/>
    <property type="match status" value="1"/>
</dbReference>
<feature type="domain" description="PAS" evidence="11">
    <location>
        <begin position="166"/>
        <end position="213"/>
    </location>
</feature>
<keyword evidence="7" id="KW-0067">ATP-binding</keyword>
<dbReference type="NCBIfam" id="TIGR00229">
    <property type="entry name" value="sensory_box"/>
    <property type="match status" value="2"/>
</dbReference>
<dbReference type="InterPro" id="IPR003661">
    <property type="entry name" value="HisK_dim/P_dom"/>
</dbReference>
<reference evidence="13" key="1">
    <citation type="journal article" date="2019" name="Int. J. Syst. Evol. Microbiol.">
        <title>The Global Catalogue of Microorganisms (GCM) 10K type strain sequencing project: providing services to taxonomists for standard genome sequencing and annotation.</title>
        <authorList>
            <consortium name="The Broad Institute Genomics Platform"/>
            <consortium name="The Broad Institute Genome Sequencing Center for Infectious Disease"/>
            <person name="Wu L."/>
            <person name="Ma J."/>
        </authorList>
    </citation>
    <scope>NUCLEOTIDE SEQUENCE [LARGE SCALE GENOMIC DNA]</scope>
    <source>
        <strain evidence="13">NBRC 102407</strain>
    </source>
</reference>
<comment type="caution">
    <text evidence="12">The sequence shown here is derived from an EMBL/GenBank/DDBJ whole genome shotgun (WGS) entry which is preliminary data.</text>
</comment>
<comment type="catalytic activity">
    <reaction evidence="1">
        <text>ATP + protein L-histidine = ADP + protein N-phospho-L-histidine.</text>
        <dbReference type="EC" id="2.7.13.3"/>
    </reaction>
</comment>
<keyword evidence="8" id="KW-0902">Two-component regulatory system</keyword>
<gene>
    <name evidence="12" type="ORF">GCM10007933_20860</name>
</gene>
<evidence type="ECO:0000256" key="8">
    <source>
        <dbReference type="ARBA" id="ARBA00023012"/>
    </source>
</evidence>
<dbReference type="Gene3D" id="1.10.287.130">
    <property type="match status" value="1"/>
</dbReference>
<evidence type="ECO:0000256" key="3">
    <source>
        <dbReference type="ARBA" id="ARBA00022553"/>
    </source>
</evidence>
<dbReference type="Pfam" id="PF13188">
    <property type="entry name" value="PAS_8"/>
    <property type="match status" value="1"/>
</dbReference>
<dbReference type="SUPFAM" id="SSF55874">
    <property type="entry name" value="ATPase domain of HSP90 chaperone/DNA topoisomerase II/histidine kinase"/>
    <property type="match status" value="1"/>
</dbReference>
<feature type="domain" description="Histidine kinase" evidence="10">
    <location>
        <begin position="439"/>
        <end position="671"/>
    </location>
</feature>
<evidence type="ECO:0000256" key="5">
    <source>
        <dbReference type="ARBA" id="ARBA00022741"/>
    </source>
</evidence>
<sequence length="700" mass="76731">MPPPATPPLNPAHAGFAALFRFLPDMVALATLDDDRLIDVNDNWSAALGYARDESVGHSCSDLQLWHNPEDRAAIRAELLAGRDVVNRPVILVTKSGAPLEALLRARALEIDGQACILAVCQDITPQRRLEKARQEAAEAQRISEVMFSTAFHSSPEAITLSRLRDGKLLAVNPAFVTLTGWERDTALGTTAHALGLWPYPEERVAIVELLQEHAVLRDFQCTLGTADGSHRDCLVNASTVDIAGQTCLICIIRDVTDQKAAVANLHDSQNKFSTIFNSAPFALALTRISDRTYLDANPAWERLFDCPRDEIINRTSGELGCWLDPADYDDLYGCFATSDVVGQREVRLRPIGRPGIANCLVSARRLRVRDEDCALWSMVDISELRRVQAHIEDLNQSLELRVAERTAELTKALGILHQTQEELVRSEKMAALGSLVAGIAHELNTPIGNSVTVASTLAARTDDLISAYSTGKLRRTDFDRFTQGTRQAVDLLMRSLLRAEELVRSFKQVAVDQTSEQRRRFELNEVLREMAITISPMFKHGDFTLDVLETAPFTLDSYPGPLGQIFTNLVTNALLHAFEGLPRGSITVTPRVMDEDSVQIEFADDGRGIPLADQRRIFDPFFTTRLGRGGTGLGLHIVYNLVTQVLGGRITVHSSPGNGTRFVLALPRTAPARGEGQTAADAAASPGPGLNFDDLGPII</sequence>
<evidence type="ECO:0000256" key="4">
    <source>
        <dbReference type="ARBA" id="ARBA00022679"/>
    </source>
</evidence>
<dbReference type="Pfam" id="PF13426">
    <property type="entry name" value="PAS_9"/>
    <property type="match status" value="1"/>
</dbReference>
<dbReference type="Gene3D" id="3.30.565.10">
    <property type="entry name" value="Histidine kinase-like ATPase, C-terminal domain"/>
    <property type="match status" value="1"/>
</dbReference>
<evidence type="ECO:0000256" key="9">
    <source>
        <dbReference type="SAM" id="MobiDB-lite"/>
    </source>
</evidence>
<dbReference type="SMART" id="SM00091">
    <property type="entry name" value="PAS"/>
    <property type="match status" value="3"/>
</dbReference>
<dbReference type="SUPFAM" id="SSF55785">
    <property type="entry name" value="PYP-like sensor domain (PAS domain)"/>
    <property type="match status" value="3"/>
</dbReference>
<organism evidence="12 13">
    <name type="scientific">Zoogloea oryzae</name>
    <dbReference type="NCBI Taxonomy" id="310767"/>
    <lineage>
        <taxon>Bacteria</taxon>
        <taxon>Pseudomonadati</taxon>
        <taxon>Pseudomonadota</taxon>
        <taxon>Betaproteobacteria</taxon>
        <taxon>Rhodocyclales</taxon>
        <taxon>Zoogloeaceae</taxon>
        <taxon>Zoogloea</taxon>
    </lineage>
</organism>
<dbReference type="InterPro" id="IPR036097">
    <property type="entry name" value="HisK_dim/P_sf"/>
</dbReference>
<evidence type="ECO:0000259" key="11">
    <source>
        <dbReference type="PROSITE" id="PS50112"/>
    </source>
</evidence>
<keyword evidence="5" id="KW-0547">Nucleotide-binding</keyword>
<evidence type="ECO:0000313" key="12">
    <source>
        <dbReference type="EMBL" id="GLT22626.1"/>
    </source>
</evidence>
<keyword evidence="6" id="KW-0418">Kinase</keyword>
<feature type="region of interest" description="Disordered" evidence="9">
    <location>
        <begin position="675"/>
        <end position="700"/>
    </location>
</feature>
<dbReference type="RefSeq" id="WP_284187914.1">
    <property type="nucleotide sequence ID" value="NZ_BSPX01000028.1"/>
</dbReference>
<dbReference type="Pfam" id="PF02518">
    <property type="entry name" value="HATPase_c"/>
    <property type="match status" value="1"/>
</dbReference>
<dbReference type="InterPro" id="IPR001610">
    <property type="entry name" value="PAC"/>
</dbReference>
<dbReference type="SUPFAM" id="SSF47384">
    <property type="entry name" value="Homodimeric domain of signal transducing histidine kinase"/>
    <property type="match status" value="1"/>
</dbReference>
<proteinExistence type="predicted"/>
<dbReference type="InterPro" id="IPR005467">
    <property type="entry name" value="His_kinase_dom"/>
</dbReference>
<dbReference type="InterPro" id="IPR013767">
    <property type="entry name" value="PAS_fold"/>
</dbReference>
<dbReference type="InterPro" id="IPR003594">
    <property type="entry name" value="HATPase_dom"/>
</dbReference>
<dbReference type="InterPro" id="IPR035965">
    <property type="entry name" value="PAS-like_dom_sf"/>
</dbReference>
<dbReference type="Proteomes" id="UP001157167">
    <property type="component" value="Unassembled WGS sequence"/>
</dbReference>
<evidence type="ECO:0000256" key="7">
    <source>
        <dbReference type="ARBA" id="ARBA00022840"/>
    </source>
</evidence>
<evidence type="ECO:0000256" key="2">
    <source>
        <dbReference type="ARBA" id="ARBA00012438"/>
    </source>
</evidence>
<dbReference type="CDD" id="cd00082">
    <property type="entry name" value="HisKA"/>
    <property type="match status" value="1"/>
</dbReference>
<dbReference type="EMBL" id="BSPX01000028">
    <property type="protein sequence ID" value="GLT22626.1"/>
    <property type="molecule type" value="Genomic_DNA"/>
</dbReference>
<dbReference type="PROSITE" id="PS50109">
    <property type="entry name" value="HIS_KIN"/>
    <property type="match status" value="1"/>
</dbReference>
<dbReference type="Gene3D" id="3.30.450.20">
    <property type="entry name" value="PAS domain"/>
    <property type="match status" value="3"/>
</dbReference>
<evidence type="ECO:0000313" key="13">
    <source>
        <dbReference type="Proteomes" id="UP001157167"/>
    </source>
</evidence>
<evidence type="ECO:0000256" key="6">
    <source>
        <dbReference type="ARBA" id="ARBA00022777"/>
    </source>
</evidence>
<dbReference type="PRINTS" id="PR00344">
    <property type="entry name" value="BCTRLSENSOR"/>
</dbReference>
<name>A0ABQ6FBH4_9RHOO</name>
<dbReference type="PROSITE" id="PS50112">
    <property type="entry name" value="PAS"/>
    <property type="match status" value="2"/>
</dbReference>
<keyword evidence="4" id="KW-0808">Transferase</keyword>
<dbReference type="SMART" id="SM00086">
    <property type="entry name" value="PAC"/>
    <property type="match status" value="2"/>
</dbReference>
<keyword evidence="3" id="KW-0597">Phosphoprotein</keyword>
<dbReference type="Pfam" id="PF00989">
    <property type="entry name" value="PAS"/>
    <property type="match status" value="1"/>
</dbReference>
<evidence type="ECO:0000256" key="1">
    <source>
        <dbReference type="ARBA" id="ARBA00000085"/>
    </source>
</evidence>
<accession>A0ABQ6FBH4</accession>
<protein>
    <recommendedName>
        <fullName evidence="2">histidine kinase</fullName>
        <ecNumber evidence="2">2.7.13.3</ecNumber>
    </recommendedName>
</protein>
<dbReference type="InterPro" id="IPR000014">
    <property type="entry name" value="PAS"/>
</dbReference>
<dbReference type="InterPro" id="IPR036890">
    <property type="entry name" value="HATPase_C_sf"/>
</dbReference>
<keyword evidence="13" id="KW-1185">Reference proteome</keyword>
<dbReference type="SMART" id="SM00387">
    <property type="entry name" value="HATPase_c"/>
    <property type="match status" value="1"/>
</dbReference>
<evidence type="ECO:0000259" key="10">
    <source>
        <dbReference type="PROSITE" id="PS50109"/>
    </source>
</evidence>